<accession>A0ABN2ZQG7</accession>
<dbReference type="InterPro" id="IPR001387">
    <property type="entry name" value="Cro/C1-type_HTH"/>
</dbReference>
<dbReference type="EMBL" id="BAAANT010000018">
    <property type="protein sequence ID" value="GAA2145915.1"/>
    <property type="molecule type" value="Genomic_DNA"/>
</dbReference>
<sequence length="439" mass="47231">MLQAHRLGHGWTLEAAVNAYAGLGGCLTVQQLSAWENGKSRPGERHLDGLCRLYATRPDRLGFATDYTPGAPVNDAPRPVRTEAAASAETPEPHGMLAERRTILRTLLTGVGLTLSGPVLTALADVRRTMAETLSESLSETTMEQWERSAAEYGHAYQMSPPGRLLADGVLDFVEVQQLLARRQPSDYRLRLCRVAAQLAGTAGIALVALGEQREARSWFRCAQLAAEETGDRALRAWLLAREAVIPFYFGSPQAAAELAERASLVAGNTACATAAWAPALEARSLARLGRADDARQAMQIAERAFARLGGNQKSDTAYGYTERQMRWHIGSMHTVLGDTRRAQASLDEALTMYAPIEHLDRALIALDQSAGLIHVGEVTTGAKVAVQSLELLPTEHRTGIVVARAREVASAIPALAGRMPAVRELRDAIAAAVPVLPG</sequence>
<evidence type="ECO:0000313" key="4">
    <source>
        <dbReference type="Proteomes" id="UP001422759"/>
    </source>
</evidence>
<reference evidence="3 4" key="1">
    <citation type="journal article" date="2019" name="Int. J. Syst. Evol. Microbiol.">
        <title>The Global Catalogue of Microorganisms (GCM) 10K type strain sequencing project: providing services to taxonomists for standard genome sequencing and annotation.</title>
        <authorList>
            <consortium name="The Broad Institute Genomics Platform"/>
            <consortium name="The Broad Institute Genome Sequencing Center for Infectious Disease"/>
            <person name="Wu L."/>
            <person name="Ma J."/>
        </authorList>
    </citation>
    <scope>NUCLEOTIDE SEQUENCE [LARGE SCALE GENOMIC DNA]</scope>
    <source>
        <strain evidence="3 4">JCM 14560</strain>
    </source>
</reference>
<dbReference type="InterPro" id="IPR011990">
    <property type="entry name" value="TPR-like_helical_dom_sf"/>
</dbReference>
<dbReference type="SUPFAM" id="SSF48452">
    <property type="entry name" value="TPR-like"/>
    <property type="match status" value="1"/>
</dbReference>
<protein>
    <recommendedName>
        <fullName evidence="2">HTH cro/C1-type domain-containing protein</fullName>
    </recommendedName>
</protein>
<feature type="domain" description="HTH cro/C1-type" evidence="2">
    <location>
        <begin position="26"/>
        <end position="61"/>
    </location>
</feature>
<dbReference type="CDD" id="cd00093">
    <property type="entry name" value="HTH_XRE"/>
    <property type="match status" value="1"/>
</dbReference>
<evidence type="ECO:0000313" key="3">
    <source>
        <dbReference type="EMBL" id="GAA2145915.1"/>
    </source>
</evidence>
<dbReference type="Gene3D" id="1.25.40.10">
    <property type="entry name" value="Tetratricopeptide repeat domain"/>
    <property type="match status" value="1"/>
</dbReference>
<dbReference type="PROSITE" id="PS50943">
    <property type="entry name" value="HTH_CROC1"/>
    <property type="match status" value="1"/>
</dbReference>
<dbReference type="PROSITE" id="PS51257">
    <property type="entry name" value="PROKAR_LIPOPROTEIN"/>
    <property type="match status" value="1"/>
</dbReference>
<dbReference type="Proteomes" id="UP001422759">
    <property type="component" value="Unassembled WGS sequence"/>
</dbReference>
<comment type="caution">
    <text evidence="3">The sequence shown here is derived from an EMBL/GenBank/DDBJ whole genome shotgun (WGS) entry which is preliminary data.</text>
</comment>
<proteinExistence type="predicted"/>
<name>A0ABN2ZQG7_9ACTN</name>
<keyword evidence="4" id="KW-1185">Reference proteome</keyword>
<organism evidence="3 4">
    <name type="scientific">Kitasatospora kazusensis</name>
    <dbReference type="NCBI Taxonomy" id="407974"/>
    <lineage>
        <taxon>Bacteria</taxon>
        <taxon>Bacillati</taxon>
        <taxon>Actinomycetota</taxon>
        <taxon>Actinomycetes</taxon>
        <taxon>Kitasatosporales</taxon>
        <taxon>Streptomycetaceae</taxon>
        <taxon>Kitasatospora</taxon>
    </lineage>
</organism>
<evidence type="ECO:0000256" key="1">
    <source>
        <dbReference type="SAM" id="MobiDB-lite"/>
    </source>
</evidence>
<gene>
    <name evidence="3" type="ORF">GCM10009760_35090</name>
</gene>
<evidence type="ECO:0000259" key="2">
    <source>
        <dbReference type="PROSITE" id="PS50943"/>
    </source>
</evidence>
<feature type="region of interest" description="Disordered" evidence="1">
    <location>
        <begin position="67"/>
        <end position="94"/>
    </location>
</feature>